<dbReference type="Gene3D" id="3.40.50.2000">
    <property type="entry name" value="Glycogen Phosphorylase B"/>
    <property type="match status" value="2"/>
</dbReference>
<evidence type="ECO:0000313" key="4">
    <source>
        <dbReference type="EMBL" id="QSQ10938.1"/>
    </source>
</evidence>
<gene>
    <name evidence="4" type="ORF">JY572_21160</name>
</gene>
<feature type="region of interest" description="Disordered" evidence="1">
    <location>
        <begin position="399"/>
        <end position="420"/>
    </location>
</feature>
<protein>
    <submittedName>
        <fullName evidence="4">Glycosyltransferase</fullName>
    </submittedName>
</protein>
<evidence type="ECO:0000313" key="5">
    <source>
        <dbReference type="Proteomes" id="UP000663090"/>
    </source>
</evidence>
<evidence type="ECO:0000259" key="2">
    <source>
        <dbReference type="Pfam" id="PF00534"/>
    </source>
</evidence>
<evidence type="ECO:0000259" key="3">
    <source>
        <dbReference type="Pfam" id="PF13439"/>
    </source>
</evidence>
<dbReference type="InterPro" id="IPR001296">
    <property type="entry name" value="Glyco_trans_1"/>
</dbReference>
<feature type="domain" description="Glycosyltransferase subfamily 4-like N-terminal" evidence="3">
    <location>
        <begin position="24"/>
        <end position="196"/>
    </location>
</feature>
<dbReference type="PANTHER" id="PTHR45947">
    <property type="entry name" value="SULFOQUINOVOSYL TRANSFERASE SQD2"/>
    <property type="match status" value="1"/>
</dbReference>
<dbReference type="Pfam" id="PF13439">
    <property type="entry name" value="Glyco_transf_4"/>
    <property type="match status" value="1"/>
</dbReference>
<dbReference type="Proteomes" id="UP000663090">
    <property type="component" value="Chromosome"/>
</dbReference>
<feature type="compositionally biased region" description="Basic and acidic residues" evidence="1">
    <location>
        <begin position="406"/>
        <end position="420"/>
    </location>
</feature>
<dbReference type="EMBL" id="CP071091">
    <property type="protein sequence ID" value="QSQ10938.1"/>
    <property type="molecule type" value="Genomic_DNA"/>
</dbReference>
<organism evidence="4 5">
    <name type="scientific">Myxococcus landrumensis</name>
    <dbReference type="NCBI Taxonomy" id="2813577"/>
    <lineage>
        <taxon>Bacteria</taxon>
        <taxon>Pseudomonadati</taxon>
        <taxon>Myxococcota</taxon>
        <taxon>Myxococcia</taxon>
        <taxon>Myxococcales</taxon>
        <taxon>Cystobacterineae</taxon>
        <taxon>Myxococcaceae</taxon>
        <taxon>Myxococcus</taxon>
    </lineage>
</organism>
<reference evidence="4 5" key="1">
    <citation type="submission" date="2021-02" db="EMBL/GenBank/DDBJ databases">
        <title>De Novo genome assembly of isolated myxobacteria.</title>
        <authorList>
            <person name="Stevens D.C."/>
        </authorList>
    </citation>
    <scope>NUCLEOTIDE SEQUENCE [LARGE SCALE GENOMIC DNA]</scope>
    <source>
        <strain evidence="4 5">SCHIC003</strain>
    </source>
</reference>
<name>A0ABX7MX78_9BACT</name>
<dbReference type="InterPro" id="IPR028098">
    <property type="entry name" value="Glyco_trans_4-like_N"/>
</dbReference>
<keyword evidence="5" id="KW-1185">Reference proteome</keyword>
<dbReference type="SUPFAM" id="SSF53756">
    <property type="entry name" value="UDP-Glycosyltransferase/glycogen phosphorylase"/>
    <property type="match status" value="1"/>
</dbReference>
<proteinExistence type="predicted"/>
<sequence>MSTSTVGAGLRVLHLGKFYPPASGGIESHVQTLARAQAAQGAQVEVLCANHSSDSGNTSHEFHGRSPTHESWDGLVRVVRLGRRASVARMDVLPELPGVLRRMLERGVDVVHLHTPNPTMLLALDLVPRLPTVFITHHSDIIRQKVAGALFRPLELMLYARANRILSDSEAYVHGSSLLKMFRQKVRALPLGIDLEPYLKPSPEVLREEARWREEHAGVPLWLMVGRLVYYKGLFTALEALARVPGRLVVVGVGPLEEEGRARAKALGVESRVTWAGYLPPDSLMGAFRAATALWFPSNARSEAYGLSQVEAMASGLPVLNTAIPHSGVPWVSKHEETGLTVPVGDSNALARAARRLLETPGLAEQLGQGARARAEAEFRDDVMATRCLKLYSEALGRPSPVVAEEAPHEVSEESVRGAS</sequence>
<dbReference type="Pfam" id="PF00534">
    <property type="entry name" value="Glycos_transf_1"/>
    <property type="match status" value="1"/>
</dbReference>
<evidence type="ECO:0000256" key="1">
    <source>
        <dbReference type="SAM" id="MobiDB-lite"/>
    </source>
</evidence>
<dbReference type="PANTHER" id="PTHR45947:SF3">
    <property type="entry name" value="SULFOQUINOVOSYL TRANSFERASE SQD2"/>
    <property type="match status" value="1"/>
</dbReference>
<dbReference type="InterPro" id="IPR050194">
    <property type="entry name" value="Glycosyltransferase_grp1"/>
</dbReference>
<feature type="domain" description="Glycosyl transferase family 1" evidence="2">
    <location>
        <begin position="209"/>
        <end position="373"/>
    </location>
</feature>
<accession>A0ABX7MX78</accession>